<evidence type="ECO:0000313" key="4">
    <source>
        <dbReference type="Proteomes" id="UP001234216"/>
    </source>
</evidence>
<dbReference type="InterPro" id="IPR001387">
    <property type="entry name" value="Cro/C1-type_HTH"/>
</dbReference>
<proteinExistence type="predicted"/>
<dbReference type="InterPro" id="IPR010982">
    <property type="entry name" value="Lambda_DNA-bd_dom_sf"/>
</dbReference>
<dbReference type="Proteomes" id="UP001234216">
    <property type="component" value="Unassembled WGS sequence"/>
</dbReference>
<dbReference type="Pfam" id="PF13560">
    <property type="entry name" value="HTH_31"/>
    <property type="match status" value="1"/>
</dbReference>
<keyword evidence="1" id="KW-0175">Coiled coil</keyword>
<evidence type="ECO:0000259" key="2">
    <source>
        <dbReference type="PROSITE" id="PS50943"/>
    </source>
</evidence>
<dbReference type="Gene3D" id="1.10.260.40">
    <property type="entry name" value="lambda repressor-like DNA-binding domains"/>
    <property type="match status" value="1"/>
</dbReference>
<protein>
    <submittedName>
        <fullName evidence="3">Transcriptional regulator with XRE-family HTH domain</fullName>
    </submittedName>
</protein>
<evidence type="ECO:0000256" key="1">
    <source>
        <dbReference type="SAM" id="Coils"/>
    </source>
</evidence>
<organism evidence="3 4">
    <name type="scientific">Streptomyces canus</name>
    <dbReference type="NCBI Taxonomy" id="58343"/>
    <lineage>
        <taxon>Bacteria</taxon>
        <taxon>Bacillati</taxon>
        <taxon>Actinomycetota</taxon>
        <taxon>Actinomycetes</taxon>
        <taxon>Kitasatosporales</taxon>
        <taxon>Streptomycetaceae</taxon>
        <taxon>Streptomyces</taxon>
        <taxon>Streptomyces aurantiacus group</taxon>
    </lineage>
</organism>
<dbReference type="PROSITE" id="PS50943">
    <property type="entry name" value="HTH_CROC1"/>
    <property type="match status" value="1"/>
</dbReference>
<reference evidence="3" key="1">
    <citation type="submission" date="2023-07" db="EMBL/GenBank/DDBJ databases">
        <title>Comparative genomics of wheat-associated soil bacteria to identify genetic determinants of phenazine resistance.</title>
        <authorList>
            <person name="Mouncey N."/>
        </authorList>
    </citation>
    <scope>NUCLEOTIDE SEQUENCE</scope>
    <source>
        <strain evidence="3">V4I22</strain>
    </source>
</reference>
<dbReference type="InterPro" id="IPR027417">
    <property type="entry name" value="P-loop_NTPase"/>
</dbReference>
<dbReference type="GO" id="GO:0003677">
    <property type="term" value="F:DNA binding"/>
    <property type="evidence" value="ECO:0007669"/>
    <property type="project" value="InterPro"/>
</dbReference>
<dbReference type="SMART" id="SM00530">
    <property type="entry name" value="HTH_XRE"/>
    <property type="match status" value="1"/>
</dbReference>
<comment type="caution">
    <text evidence="3">The sequence shown here is derived from an EMBL/GenBank/DDBJ whole genome shotgun (WGS) entry which is preliminary data.</text>
</comment>
<evidence type="ECO:0000313" key="3">
    <source>
        <dbReference type="EMBL" id="MDQ0908735.1"/>
    </source>
</evidence>
<dbReference type="CDD" id="cd00093">
    <property type="entry name" value="HTH_XRE"/>
    <property type="match status" value="1"/>
</dbReference>
<dbReference type="SUPFAM" id="SSF47413">
    <property type="entry name" value="lambda repressor-like DNA-binding domains"/>
    <property type="match status" value="1"/>
</dbReference>
<accession>A0AAW8FHX5</accession>
<dbReference type="RefSeq" id="WP_306978242.1">
    <property type="nucleotide sequence ID" value="NZ_JAUSZV010000005.1"/>
</dbReference>
<dbReference type="SUPFAM" id="SSF52540">
    <property type="entry name" value="P-loop containing nucleoside triphosphate hydrolases"/>
    <property type="match status" value="1"/>
</dbReference>
<sequence>MRNGNSTLNRHVRCLPPCTVASTSANGSCHVNAQRREEARLDDPVRIAEAKDRARVPDEERSGLPRYRTERRRQALRRPIDFAATLLEACGKIWSEGGLSMREVSDVQLGHRLAQLRERSGMKQAELARKVTWSPAVLSRIEAGERTLSDDELATLLKTIGTDEAADLAAVLDRDWRHLPRPTLDHPDQHLLWLAEQMATALEDAGNVPEAPAAFRSRLDEYVKEISRLATLLLRREHQIAFIGSIGIGKSTAICRATSLEITGPQGRSVPVLETGGGGITLCEVHLSRGLGYGIIVEPRTHDDVRADVEDFVDQILQSRLAVTDEDGSSAVPREIERAIRNMAGLAPKRVKDADGKRVRTDPAKELAAEFPERRDLVVEVLTRMGLHRRDRRDEWHSATLAATPLEWMKSTFEQINNGRHPDFSLPARIDLVVPDLLEVDDLDVRLVDTRGIDQPSARADLEALLEDPHTVSILCSGFNDAPSQSIQHLLRRARDINNTQIDSNASVLVLARPDEALAVKDEAGSRAETAEDGYELKDEQVRNAFTPYQLSGIPTFFFNALEDEPEGLRTFLRERVTQTRDEFRRQLDDVLERAQFMLENAEQEQVQAVQREAGRLLAAWIKRHLTPAPLSGHVHDALLNEIERAYAASVNAAVRREGEWRSLSYTHQLGHGARKTAVTALEVSVTGFTDLCQTLSDPDSMPEASELLSQAQQLMSTAYDELLRKVQLTGLTLYRDQLREDPEFWIDNAGEWGQGPGYINRVLRRNREWFQQPQRRDLEDQLAAVLDREWRTALERVEAIFEQA</sequence>
<gene>
    <name evidence="3" type="ORF">QFZ22_004720</name>
</gene>
<feature type="domain" description="HTH cro/C1-type" evidence="2">
    <location>
        <begin position="113"/>
        <end position="168"/>
    </location>
</feature>
<dbReference type="AlphaFoldDB" id="A0AAW8FHX5"/>
<name>A0AAW8FHX5_9ACTN</name>
<feature type="coiled-coil region" evidence="1">
    <location>
        <begin position="574"/>
        <end position="612"/>
    </location>
</feature>
<dbReference type="EMBL" id="JAUSZV010000005">
    <property type="protein sequence ID" value="MDQ0908735.1"/>
    <property type="molecule type" value="Genomic_DNA"/>
</dbReference>